<keyword evidence="2" id="KW-1185">Reference proteome</keyword>
<comment type="caution">
    <text evidence="1">The sequence shown here is derived from an EMBL/GenBank/DDBJ whole genome shotgun (WGS) entry which is preliminary data.</text>
</comment>
<reference evidence="1 2" key="1">
    <citation type="submission" date="2024-07" db="EMBL/GenBank/DDBJ databases">
        <title>The genome sequence of type strain Sediminicola arcticus GDMCC 1.2805.</title>
        <authorList>
            <person name="Liu Y."/>
        </authorList>
    </citation>
    <scope>NUCLEOTIDE SEQUENCE [LARGE SCALE GENOMIC DNA]</scope>
    <source>
        <strain evidence="1 2">GDMCC 1.2805</strain>
    </source>
</reference>
<organism evidence="1 2">
    <name type="scientific">Sediminicola arcticus</name>
    <dbReference type="NCBI Taxonomy" id="1574308"/>
    <lineage>
        <taxon>Bacteria</taxon>
        <taxon>Pseudomonadati</taxon>
        <taxon>Bacteroidota</taxon>
        <taxon>Flavobacteriia</taxon>
        <taxon>Flavobacteriales</taxon>
        <taxon>Flavobacteriaceae</taxon>
        <taxon>Sediminicola</taxon>
    </lineage>
</organism>
<accession>A0ABV2SV26</accession>
<evidence type="ECO:0000313" key="1">
    <source>
        <dbReference type="EMBL" id="MET6991009.1"/>
    </source>
</evidence>
<name>A0ABV2SV26_9FLAO</name>
<dbReference type="SUPFAM" id="SSF56059">
    <property type="entry name" value="Glutathione synthetase ATP-binding domain-like"/>
    <property type="match status" value="1"/>
</dbReference>
<dbReference type="RefSeq" id="WP_354615407.1">
    <property type="nucleotide sequence ID" value="NZ_JBEXAE010000004.1"/>
</dbReference>
<dbReference type="InterPro" id="IPR029465">
    <property type="entry name" value="ATPgrasp_TupA"/>
</dbReference>
<proteinExistence type="predicted"/>
<dbReference type="Pfam" id="PF14305">
    <property type="entry name" value="ATPgrasp_TupA"/>
    <property type="match status" value="1"/>
</dbReference>
<dbReference type="Proteomes" id="UP001549799">
    <property type="component" value="Unassembled WGS sequence"/>
</dbReference>
<gene>
    <name evidence="1" type="ORF">ABXZ36_10155</name>
</gene>
<dbReference type="EMBL" id="JBEXAE010000004">
    <property type="protein sequence ID" value="MET6991009.1"/>
    <property type="molecule type" value="Genomic_DNA"/>
</dbReference>
<sequence>MRKFLKKIYYSTEIGKSIIDPFLILRNKIIPQEILLKIRFKRMLGYPLNLKEPKTFNEKIQWLKLHDRSSLHIKCADKYAVRKYVKEKIGEKYLIPLILKTTNVEDISPEKIPEYPVIIKTNHDSGGVSIIKNKNLINWSELRIKFQKKLNNSYGEVKGEWQYKNITPCIIIEKLLLNKQGQIPSDYKLHCFNGRLVFTDIHFERFTNHKRNLYDKDWNLINCRWVYDNGPNIPKPAVYEEMKTIAEQFAKDFIYVRVDLYVIENNIFFGELTFHAGSGNEKFIPQIWDSKFGNMLQLPNLD</sequence>
<protein>
    <submittedName>
        <fullName evidence="1">ATP-grasp fold amidoligase family protein</fullName>
    </submittedName>
</protein>
<evidence type="ECO:0000313" key="2">
    <source>
        <dbReference type="Proteomes" id="UP001549799"/>
    </source>
</evidence>